<dbReference type="AlphaFoldDB" id="A0A6H5HVX4"/>
<protein>
    <submittedName>
        <fullName evidence="1">Uncharacterized protein</fullName>
    </submittedName>
</protein>
<dbReference type="EMBL" id="CADCXU010033947">
    <property type="protein sequence ID" value="CAB0019394.1"/>
    <property type="molecule type" value="Genomic_DNA"/>
</dbReference>
<evidence type="ECO:0000313" key="2">
    <source>
        <dbReference type="Proteomes" id="UP000479000"/>
    </source>
</evidence>
<keyword evidence="2" id="KW-1185">Reference proteome</keyword>
<dbReference type="Proteomes" id="UP000479000">
    <property type="component" value="Unassembled WGS sequence"/>
</dbReference>
<accession>A0A6H5HVX4</accession>
<proteinExistence type="predicted"/>
<feature type="non-terminal residue" evidence="1">
    <location>
        <position position="1"/>
    </location>
</feature>
<gene>
    <name evidence="1" type="ORF">NTEN_LOCUS23106</name>
</gene>
<reference evidence="1 2" key="1">
    <citation type="submission" date="2020-02" db="EMBL/GenBank/DDBJ databases">
        <authorList>
            <person name="Ferguson B K."/>
        </authorList>
    </citation>
    <scope>NUCLEOTIDE SEQUENCE [LARGE SCALE GENOMIC DNA]</scope>
</reference>
<evidence type="ECO:0000313" key="1">
    <source>
        <dbReference type="EMBL" id="CAB0019394.1"/>
    </source>
</evidence>
<name>A0A6H5HVX4_9HEMI</name>
<organism evidence="1 2">
    <name type="scientific">Nesidiocoris tenuis</name>
    <dbReference type="NCBI Taxonomy" id="355587"/>
    <lineage>
        <taxon>Eukaryota</taxon>
        <taxon>Metazoa</taxon>
        <taxon>Ecdysozoa</taxon>
        <taxon>Arthropoda</taxon>
        <taxon>Hexapoda</taxon>
        <taxon>Insecta</taxon>
        <taxon>Pterygota</taxon>
        <taxon>Neoptera</taxon>
        <taxon>Paraneoptera</taxon>
        <taxon>Hemiptera</taxon>
        <taxon>Heteroptera</taxon>
        <taxon>Panheteroptera</taxon>
        <taxon>Cimicomorpha</taxon>
        <taxon>Miridae</taxon>
        <taxon>Dicyphina</taxon>
        <taxon>Nesidiocoris</taxon>
    </lineage>
</organism>
<sequence length="289" mass="31637">AIATIGQCIVALALSMSLGAADVMMLLLGQTVSLQLRILCLATVNMDLRALNMYKEMTHGLEPSKDPIERAKDKILDECYRRAIKQLVEHHLIIQEYVGIYLVHGSRGEGGTRIAESTVWRSNVNAGVDMSGRRLLTLTSTLLTRTPVSDGARAGSAQVSSSNAYVQSNNRFCSSQFPKNDREGLARGGYTPAVIATIGQCIVAVAISMSLGTADVMMLLLGQTVSLQLRILCLATGNLDVRALNMYKEITHGLEPSKDPIERSKDKVLDECYRRAIKQLVEHHLIIQE</sequence>